<dbReference type="EMBL" id="JAUJYO010000013">
    <property type="protein sequence ID" value="KAK1300677.1"/>
    <property type="molecule type" value="Genomic_DNA"/>
</dbReference>
<evidence type="ECO:0000313" key="1">
    <source>
        <dbReference type="EMBL" id="KAK1300677.1"/>
    </source>
</evidence>
<dbReference type="Proteomes" id="UP001180020">
    <property type="component" value="Unassembled WGS sequence"/>
</dbReference>
<accession>A0AAV9DIK0</accession>
<dbReference type="AlphaFoldDB" id="A0AAV9DIK0"/>
<reference evidence="1" key="1">
    <citation type="journal article" date="2023" name="Nat. Commun.">
        <title>Diploid and tetraploid genomes of Acorus and the evolution of monocots.</title>
        <authorList>
            <person name="Ma L."/>
            <person name="Liu K.W."/>
            <person name="Li Z."/>
            <person name="Hsiao Y.Y."/>
            <person name="Qi Y."/>
            <person name="Fu T."/>
            <person name="Tang G.D."/>
            <person name="Zhang D."/>
            <person name="Sun W.H."/>
            <person name="Liu D.K."/>
            <person name="Li Y."/>
            <person name="Chen G.Z."/>
            <person name="Liu X.D."/>
            <person name="Liao X.Y."/>
            <person name="Jiang Y.T."/>
            <person name="Yu X."/>
            <person name="Hao Y."/>
            <person name="Huang J."/>
            <person name="Zhao X.W."/>
            <person name="Ke S."/>
            <person name="Chen Y.Y."/>
            <person name="Wu W.L."/>
            <person name="Hsu J.L."/>
            <person name="Lin Y.F."/>
            <person name="Huang M.D."/>
            <person name="Li C.Y."/>
            <person name="Huang L."/>
            <person name="Wang Z.W."/>
            <person name="Zhao X."/>
            <person name="Zhong W.Y."/>
            <person name="Peng D.H."/>
            <person name="Ahmad S."/>
            <person name="Lan S."/>
            <person name="Zhang J.S."/>
            <person name="Tsai W.C."/>
            <person name="Van de Peer Y."/>
            <person name="Liu Z.J."/>
        </authorList>
    </citation>
    <scope>NUCLEOTIDE SEQUENCE</scope>
    <source>
        <strain evidence="1">CP</strain>
    </source>
</reference>
<gene>
    <name evidence="1" type="ORF">QJS10_CPB13g00912</name>
</gene>
<keyword evidence="2" id="KW-1185">Reference proteome</keyword>
<name>A0AAV9DIK0_ACOCL</name>
<sequence>MIHRFIEQVWIDESFEFFECLNIVGHLDVETLTFVLDFKLSEVISDGHWRAELIRELLPEHFVQLILSTEPPKHSTIPTHCSWEDSMSIIPRIKEQDMVVLKLDGGVQYKLMEDDVRMENKVWLMRNKCFSRSSTSGSSGGK</sequence>
<organism evidence="1 2">
    <name type="scientific">Acorus calamus</name>
    <name type="common">Sweet flag</name>
    <dbReference type="NCBI Taxonomy" id="4465"/>
    <lineage>
        <taxon>Eukaryota</taxon>
        <taxon>Viridiplantae</taxon>
        <taxon>Streptophyta</taxon>
        <taxon>Embryophyta</taxon>
        <taxon>Tracheophyta</taxon>
        <taxon>Spermatophyta</taxon>
        <taxon>Magnoliopsida</taxon>
        <taxon>Liliopsida</taxon>
        <taxon>Acoraceae</taxon>
        <taxon>Acorus</taxon>
    </lineage>
</organism>
<comment type="caution">
    <text evidence="1">The sequence shown here is derived from an EMBL/GenBank/DDBJ whole genome shotgun (WGS) entry which is preliminary data.</text>
</comment>
<reference evidence="1" key="2">
    <citation type="submission" date="2023-06" db="EMBL/GenBank/DDBJ databases">
        <authorList>
            <person name="Ma L."/>
            <person name="Liu K.-W."/>
            <person name="Li Z."/>
            <person name="Hsiao Y.-Y."/>
            <person name="Qi Y."/>
            <person name="Fu T."/>
            <person name="Tang G."/>
            <person name="Zhang D."/>
            <person name="Sun W.-H."/>
            <person name="Liu D.-K."/>
            <person name="Li Y."/>
            <person name="Chen G.-Z."/>
            <person name="Liu X.-D."/>
            <person name="Liao X.-Y."/>
            <person name="Jiang Y.-T."/>
            <person name="Yu X."/>
            <person name="Hao Y."/>
            <person name="Huang J."/>
            <person name="Zhao X.-W."/>
            <person name="Ke S."/>
            <person name="Chen Y.-Y."/>
            <person name="Wu W.-L."/>
            <person name="Hsu J.-L."/>
            <person name="Lin Y.-F."/>
            <person name="Huang M.-D."/>
            <person name="Li C.-Y."/>
            <person name="Huang L."/>
            <person name="Wang Z.-W."/>
            <person name="Zhao X."/>
            <person name="Zhong W.-Y."/>
            <person name="Peng D.-H."/>
            <person name="Ahmad S."/>
            <person name="Lan S."/>
            <person name="Zhang J.-S."/>
            <person name="Tsai W.-C."/>
            <person name="Van De Peer Y."/>
            <person name="Liu Z.-J."/>
        </authorList>
    </citation>
    <scope>NUCLEOTIDE SEQUENCE</scope>
    <source>
        <strain evidence="1">CP</strain>
        <tissue evidence="1">Leaves</tissue>
    </source>
</reference>
<proteinExistence type="predicted"/>
<protein>
    <submittedName>
        <fullName evidence="1">Uncharacterized protein</fullName>
    </submittedName>
</protein>
<evidence type="ECO:0000313" key="2">
    <source>
        <dbReference type="Proteomes" id="UP001180020"/>
    </source>
</evidence>